<dbReference type="PANTHER" id="PTHR13696:SF52">
    <property type="entry name" value="PARA FAMILY PROTEIN CT_582"/>
    <property type="match status" value="1"/>
</dbReference>
<evidence type="ECO:0000313" key="3">
    <source>
        <dbReference type="Proteomes" id="UP001460679"/>
    </source>
</evidence>
<feature type="domain" description="AAA" evidence="1">
    <location>
        <begin position="3"/>
        <end position="179"/>
    </location>
</feature>
<name>A0ABZ2RP66_9BACT</name>
<protein>
    <submittedName>
        <fullName evidence="2">ParA family protein</fullName>
    </submittedName>
</protein>
<dbReference type="SUPFAM" id="SSF52540">
    <property type="entry name" value="P-loop containing nucleoside triphosphate hydrolases"/>
    <property type="match status" value="1"/>
</dbReference>
<reference evidence="2" key="1">
    <citation type="submission" date="2024-03" db="EMBL/GenBank/DDBJ databases">
        <title>Complete genome sequence of Mycoplasma gypis type strain B1/T1.</title>
        <authorList>
            <person name="Spergser J."/>
        </authorList>
    </citation>
    <scope>NUCLEOTIDE SEQUENCE [LARGE SCALE GENOMIC DNA]</scope>
    <source>
        <strain evidence="2">B1/T1</strain>
    </source>
</reference>
<dbReference type="InterPro" id="IPR027417">
    <property type="entry name" value="P-loop_NTPase"/>
</dbReference>
<dbReference type="Proteomes" id="UP001460679">
    <property type="component" value="Chromosome"/>
</dbReference>
<dbReference type="EMBL" id="CP148066">
    <property type="protein sequence ID" value="WXL28553.1"/>
    <property type="molecule type" value="Genomic_DNA"/>
</dbReference>
<dbReference type="PANTHER" id="PTHR13696">
    <property type="entry name" value="P-LOOP CONTAINING NUCLEOSIDE TRIPHOSPHATE HYDROLASE"/>
    <property type="match status" value="1"/>
</dbReference>
<sequence length="254" mass="29572">MKTKIITYLNNKGGVLKTTLASNHAIYLSQLDYKVLIIDTDPQNNIALEFDIEEAKYTLNDVLFKNINYKEAIINKENIDIITCSKELEFFDEKASENLELKVPFLIPSELIQQIVKDEYYDYIIVDTANKLNNLLSSVLWATEHVIIPFSFGWTSLSGINNTINFIKEAQKVNKNLNIKTLVPVFTNMKTKLHQELRKQIQQRWTNIKVSDIFIKNSSIPEKFNTLYFKPFLACKRNHPLKEDFINLYKSLNI</sequence>
<evidence type="ECO:0000259" key="1">
    <source>
        <dbReference type="Pfam" id="PF13614"/>
    </source>
</evidence>
<proteinExistence type="predicted"/>
<keyword evidence="3" id="KW-1185">Reference proteome</keyword>
<organism evidence="2 3">
    <name type="scientific">[Mycoplasma] gypis</name>
    <dbReference type="NCBI Taxonomy" id="92404"/>
    <lineage>
        <taxon>Bacteria</taxon>
        <taxon>Bacillati</taxon>
        <taxon>Mycoplasmatota</taxon>
        <taxon>Mycoplasmoidales</taxon>
        <taxon>Metamycoplasmataceae</taxon>
        <taxon>Metamycoplasma</taxon>
    </lineage>
</organism>
<evidence type="ECO:0000313" key="2">
    <source>
        <dbReference type="EMBL" id="WXL28553.1"/>
    </source>
</evidence>
<accession>A0ABZ2RP66</accession>
<dbReference type="InterPro" id="IPR025669">
    <property type="entry name" value="AAA_dom"/>
</dbReference>
<dbReference type="RefSeq" id="WP_205498825.1">
    <property type="nucleotide sequence ID" value="NZ_CP148066.1"/>
</dbReference>
<dbReference type="Gene3D" id="3.40.50.300">
    <property type="entry name" value="P-loop containing nucleotide triphosphate hydrolases"/>
    <property type="match status" value="1"/>
</dbReference>
<gene>
    <name evidence="2" type="ORF">WG616_00780</name>
</gene>
<dbReference type="Pfam" id="PF13614">
    <property type="entry name" value="AAA_31"/>
    <property type="match status" value="1"/>
</dbReference>
<dbReference type="InterPro" id="IPR050678">
    <property type="entry name" value="DNA_Partitioning_ATPase"/>
</dbReference>
<dbReference type="CDD" id="cd02042">
    <property type="entry name" value="ParAB_family"/>
    <property type="match status" value="1"/>
</dbReference>